<evidence type="ECO:0000313" key="2">
    <source>
        <dbReference type="Proteomes" id="UP000198917"/>
    </source>
</evidence>
<evidence type="ECO:0000313" key="1">
    <source>
        <dbReference type="EMBL" id="SDK33327.1"/>
    </source>
</evidence>
<accession>A0A7Z7FTT4</accession>
<gene>
    <name evidence="1" type="ORF">SAMN05428983_4619</name>
</gene>
<dbReference type="AlphaFoldDB" id="A0A7Z7FTT4"/>
<reference evidence="1 2" key="1">
    <citation type="submission" date="2016-10" db="EMBL/GenBank/DDBJ databases">
        <authorList>
            <person name="Varghese N."/>
            <person name="Submissions S."/>
        </authorList>
    </citation>
    <scope>NUCLEOTIDE SEQUENCE [LARGE SCALE GENOMIC DNA]</scope>
    <source>
        <strain evidence="1 2">PDC82</strain>
    </source>
</reference>
<organism evidence="1 2">
    <name type="scientific">Agrobacterium fabrum</name>
    <dbReference type="NCBI Taxonomy" id="1176649"/>
    <lineage>
        <taxon>Bacteria</taxon>
        <taxon>Pseudomonadati</taxon>
        <taxon>Pseudomonadota</taxon>
        <taxon>Alphaproteobacteria</taxon>
        <taxon>Hyphomicrobiales</taxon>
        <taxon>Rhizobiaceae</taxon>
        <taxon>Rhizobium/Agrobacterium group</taxon>
        <taxon>Agrobacterium</taxon>
        <taxon>Agrobacterium tumefaciens complex</taxon>
    </lineage>
</organism>
<dbReference type="RefSeq" id="WP_092734578.1">
    <property type="nucleotide sequence ID" value="NZ_FNEW01000007.1"/>
</dbReference>
<comment type="caution">
    <text evidence="1">The sequence shown here is derived from an EMBL/GenBank/DDBJ whole genome shotgun (WGS) entry which is preliminary data.</text>
</comment>
<dbReference type="EMBL" id="FNEW01000007">
    <property type="protein sequence ID" value="SDK33327.1"/>
    <property type="molecule type" value="Genomic_DNA"/>
</dbReference>
<proteinExistence type="predicted"/>
<sequence>MNDVEREAVILNSAWEMINGMVNWSLFVKHADTSPTNMMFETSAHRRLFIILLADFLSEIRAFKGEAIPLGLSAPPSNARPSDLTFLFHLRHVGANPIFGPGSGDLARVVEEFSNWLEGEFVAHGVNLHSIDLVTDIEISRIRYLKMCGDIAKHNLARLATNVKHLQRLLEKAGHEIDETTAYLAVDGFFEWFHDDIFIYHSSQIAEFLNNIRWAIYDYLEPEFRRSYHHTGEVYSGIAMYNYKVPDQIQQPIAHAMYWQLMNRCRSEPWVHRFVVSDSFKSQY</sequence>
<dbReference type="Proteomes" id="UP000198917">
    <property type="component" value="Unassembled WGS sequence"/>
</dbReference>
<protein>
    <submittedName>
        <fullName evidence="1">Uncharacterized protein</fullName>
    </submittedName>
</protein>
<name>A0A7Z7FTT4_9HYPH</name>